<dbReference type="SUPFAM" id="SSF52833">
    <property type="entry name" value="Thioredoxin-like"/>
    <property type="match status" value="1"/>
</dbReference>
<organism evidence="10 11">
    <name type="scientific">Candidatus Venteria ishoeyi</name>
    <dbReference type="NCBI Taxonomy" id="1899563"/>
    <lineage>
        <taxon>Bacteria</taxon>
        <taxon>Pseudomonadati</taxon>
        <taxon>Pseudomonadota</taxon>
        <taxon>Gammaproteobacteria</taxon>
        <taxon>Thiotrichales</taxon>
        <taxon>Thiotrichaceae</taxon>
        <taxon>Venteria</taxon>
    </lineage>
</organism>
<dbReference type="GO" id="GO:0042597">
    <property type="term" value="C:periplasmic space"/>
    <property type="evidence" value="ECO:0007669"/>
    <property type="project" value="UniProtKB-SubCell"/>
</dbReference>
<gene>
    <name evidence="10" type="primary">dsbC_2</name>
    <name evidence="10" type="ORF">MBHS_03857</name>
</gene>
<comment type="function">
    <text evidence="7">Required for disulfide bond formation in some periplasmic proteins. Acts by transferring its disulfide bond to other proteins and is reduced in the process.</text>
</comment>
<keyword evidence="6 7" id="KW-0676">Redox-active center</keyword>
<evidence type="ECO:0000256" key="4">
    <source>
        <dbReference type="ARBA" id="ARBA00022764"/>
    </source>
</evidence>
<dbReference type="InterPro" id="IPR036249">
    <property type="entry name" value="Thioredoxin-like_sf"/>
</dbReference>
<evidence type="ECO:0000256" key="5">
    <source>
        <dbReference type="ARBA" id="ARBA00023157"/>
    </source>
</evidence>
<dbReference type="Pfam" id="PF13098">
    <property type="entry name" value="Thioredoxin_2"/>
    <property type="match status" value="1"/>
</dbReference>
<dbReference type="Pfam" id="PF10411">
    <property type="entry name" value="DsbC_N"/>
    <property type="match status" value="1"/>
</dbReference>
<dbReference type="PANTHER" id="PTHR35272">
    <property type="entry name" value="THIOL:DISULFIDE INTERCHANGE PROTEIN DSBC-RELATED"/>
    <property type="match status" value="1"/>
</dbReference>
<evidence type="ECO:0000259" key="9">
    <source>
        <dbReference type="Pfam" id="PF13098"/>
    </source>
</evidence>
<evidence type="ECO:0000313" key="11">
    <source>
        <dbReference type="Proteomes" id="UP000236724"/>
    </source>
</evidence>
<dbReference type="SUPFAM" id="SSF54423">
    <property type="entry name" value="DsbC/DsbG N-terminal domain-like"/>
    <property type="match status" value="1"/>
</dbReference>
<evidence type="ECO:0000256" key="2">
    <source>
        <dbReference type="ARBA" id="ARBA00009813"/>
    </source>
</evidence>
<dbReference type="OrthoDB" id="12976at2"/>
<dbReference type="InterPro" id="IPR033954">
    <property type="entry name" value="DiS-bond_Isoase_DsbC/G"/>
</dbReference>
<protein>
    <recommendedName>
        <fullName evidence="7">Thiol:disulfide interchange protein</fullName>
    </recommendedName>
</protein>
<keyword evidence="4 7" id="KW-0574">Periplasm</keyword>
<feature type="signal peptide" evidence="7">
    <location>
        <begin position="1"/>
        <end position="18"/>
    </location>
</feature>
<dbReference type="Proteomes" id="UP000236724">
    <property type="component" value="Unassembled WGS sequence"/>
</dbReference>
<evidence type="ECO:0000259" key="8">
    <source>
        <dbReference type="Pfam" id="PF10411"/>
    </source>
</evidence>
<evidence type="ECO:0000313" key="10">
    <source>
        <dbReference type="EMBL" id="SEH07970.1"/>
    </source>
</evidence>
<keyword evidence="5" id="KW-1015">Disulfide bond</keyword>
<dbReference type="EMBL" id="FMSV02000542">
    <property type="protein sequence ID" value="SEH07970.1"/>
    <property type="molecule type" value="Genomic_DNA"/>
</dbReference>
<dbReference type="PANTHER" id="PTHR35272:SF3">
    <property type="entry name" value="THIOL:DISULFIDE INTERCHANGE PROTEIN DSBC"/>
    <property type="match status" value="1"/>
</dbReference>
<sequence length="241" mass="26632">MRLLIGLITLCFSLNIHAENAPPAIQEALKQLLGPQANIDKIVIQKAPVAGLYEAVLDNYIFYATEDGRYIIRGGDILDLKQEGRNLTEERRNGLRLNVLNQVSDKEMIIFKPEGKTKHTLTAFTDVDCFYCAKLHKEVPALNKAGVEVRYLAFPRSGPRSKTYNTMVSVWCAEDPLTAMTDAKAGKSIAEKTCANPVTKEYDIGRQMGVSGTPALLMPNGELLPGYAPADKLVQYLEAMK</sequence>
<evidence type="ECO:0000256" key="6">
    <source>
        <dbReference type="ARBA" id="ARBA00023284"/>
    </source>
</evidence>
<evidence type="ECO:0000256" key="1">
    <source>
        <dbReference type="ARBA" id="ARBA00004418"/>
    </source>
</evidence>
<comment type="subcellular location">
    <subcellularLocation>
        <location evidence="1 7">Periplasm</location>
    </subcellularLocation>
</comment>
<dbReference type="InterPro" id="IPR018950">
    <property type="entry name" value="DiS-bond_isomerase_DsbC/G_N"/>
</dbReference>
<dbReference type="RefSeq" id="WP_103921557.1">
    <property type="nucleotide sequence ID" value="NZ_FMSV02000542.1"/>
</dbReference>
<comment type="similarity">
    <text evidence="2 7">Belongs to the thioredoxin family. DsbC subfamily.</text>
</comment>
<name>A0A1H6FD02_9GAMM</name>
<keyword evidence="3 7" id="KW-0732">Signal</keyword>
<dbReference type="CDD" id="cd03020">
    <property type="entry name" value="DsbA_DsbC_DsbG"/>
    <property type="match status" value="1"/>
</dbReference>
<dbReference type="Gene3D" id="3.40.30.10">
    <property type="entry name" value="Glutaredoxin"/>
    <property type="match status" value="1"/>
</dbReference>
<dbReference type="InterPro" id="IPR012336">
    <property type="entry name" value="Thioredoxin-like_fold"/>
</dbReference>
<dbReference type="InterPro" id="IPR051470">
    <property type="entry name" value="Thiol:disulfide_interchange"/>
</dbReference>
<dbReference type="InterPro" id="IPR009094">
    <property type="entry name" value="DiS-bond_isomerase_DsbC/G_N_sf"/>
</dbReference>
<proteinExistence type="inferred from homology"/>
<feature type="domain" description="Disulphide bond isomerase DsbC/G N-terminal" evidence="8">
    <location>
        <begin position="18"/>
        <end position="89"/>
    </location>
</feature>
<evidence type="ECO:0000256" key="7">
    <source>
        <dbReference type="RuleBase" id="RU364038"/>
    </source>
</evidence>
<feature type="domain" description="Thioredoxin-like fold" evidence="9">
    <location>
        <begin position="114"/>
        <end position="237"/>
    </location>
</feature>
<keyword evidence="11" id="KW-1185">Reference proteome</keyword>
<dbReference type="AlphaFoldDB" id="A0A1H6FD02"/>
<feature type="chain" id="PRO_5014494014" description="Thiol:disulfide interchange protein" evidence="7">
    <location>
        <begin position="19"/>
        <end position="241"/>
    </location>
</feature>
<dbReference type="Gene3D" id="3.10.450.70">
    <property type="entry name" value="Disulphide bond isomerase, DsbC/G, N-terminal"/>
    <property type="match status" value="1"/>
</dbReference>
<evidence type="ECO:0000256" key="3">
    <source>
        <dbReference type="ARBA" id="ARBA00022729"/>
    </source>
</evidence>
<reference evidence="10 11" key="1">
    <citation type="submission" date="2016-10" db="EMBL/GenBank/DDBJ databases">
        <authorList>
            <person name="de Groot N.N."/>
        </authorList>
    </citation>
    <scope>NUCLEOTIDE SEQUENCE [LARGE SCALE GENOMIC DNA]</scope>
    <source>
        <strain evidence="10">MBHS1</strain>
    </source>
</reference>
<accession>A0A1H6FD02</accession>